<evidence type="ECO:0000256" key="7">
    <source>
        <dbReference type="ARBA" id="ARBA00023015"/>
    </source>
</evidence>
<evidence type="ECO:0000259" key="12">
    <source>
        <dbReference type="PROSITE" id="PS50157"/>
    </source>
</evidence>
<keyword evidence="5 11" id="KW-0863">Zinc-finger</keyword>
<dbReference type="SMR" id="A0A482XA00"/>
<dbReference type="FunFam" id="3.30.160.60:FF:001289">
    <property type="entry name" value="Zinc finger protein 574"/>
    <property type="match status" value="1"/>
</dbReference>
<dbReference type="InterPro" id="IPR013087">
    <property type="entry name" value="Znf_C2H2_type"/>
</dbReference>
<comment type="caution">
    <text evidence="13">The sequence shown here is derived from an EMBL/GenBank/DDBJ whole genome shotgun (WGS) entry which is preliminary data.</text>
</comment>
<keyword evidence="3" id="KW-0479">Metal-binding</keyword>
<evidence type="ECO:0000313" key="13">
    <source>
        <dbReference type="EMBL" id="RZF42499.1"/>
    </source>
</evidence>
<keyword evidence="6" id="KW-0862">Zinc</keyword>
<dbReference type="PANTHER" id="PTHR24393">
    <property type="entry name" value="ZINC FINGER PROTEIN"/>
    <property type="match status" value="1"/>
</dbReference>
<dbReference type="FunFam" id="3.30.160.60:FF:000446">
    <property type="entry name" value="Zinc finger protein"/>
    <property type="match status" value="1"/>
</dbReference>
<evidence type="ECO:0000256" key="1">
    <source>
        <dbReference type="ARBA" id="ARBA00004123"/>
    </source>
</evidence>
<reference evidence="13 14" key="1">
    <citation type="journal article" date="2017" name="Gigascience">
        <title>Genome sequence of the small brown planthopper, Laodelphax striatellus.</title>
        <authorList>
            <person name="Zhu J."/>
            <person name="Jiang F."/>
            <person name="Wang X."/>
            <person name="Yang P."/>
            <person name="Bao Y."/>
            <person name="Zhao W."/>
            <person name="Wang W."/>
            <person name="Lu H."/>
            <person name="Wang Q."/>
            <person name="Cui N."/>
            <person name="Li J."/>
            <person name="Chen X."/>
            <person name="Luo L."/>
            <person name="Yu J."/>
            <person name="Kang L."/>
            <person name="Cui F."/>
        </authorList>
    </citation>
    <scope>NUCLEOTIDE SEQUENCE [LARGE SCALE GENOMIC DNA]</scope>
    <source>
        <strain evidence="13">Lst14</strain>
    </source>
</reference>
<dbReference type="GO" id="GO:0000978">
    <property type="term" value="F:RNA polymerase II cis-regulatory region sequence-specific DNA binding"/>
    <property type="evidence" value="ECO:0007669"/>
    <property type="project" value="TreeGrafter"/>
</dbReference>
<keyword evidence="14" id="KW-1185">Reference proteome</keyword>
<accession>A0A482XA00</accession>
<comment type="similarity">
    <text evidence="2">Belongs to the krueppel C2H2-type zinc-finger protein family.</text>
</comment>
<feature type="domain" description="C2H2-type" evidence="12">
    <location>
        <begin position="1137"/>
        <end position="1164"/>
    </location>
</feature>
<name>A0A482XA00_LAOST</name>
<feature type="domain" description="C2H2-type" evidence="12">
    <location>
        <begin position="905"/>
        <end position="933"/>
    </location>
</feature>
<dbReference type="Pfam" id="PF00096">
    <property type="entry name" value="zf-C2H2"/>
    <property type="match status" value="3"/>
</dbReference>
<evidence type="ECO:0000256" key="6">
    <source>
        <dbReference type="ARBA" id="ARBA00022833"/>
    </source>
</evidence>
<feature type="domain" description="C2H2-type" evidence="12">
    <location>
        <begin position="1053"/>
        <end position="1080"/>
    </location>
</feature>
<gene>
    <name evidence="13" type="ORF">LSTR_LSTR004418</name>
</gene>
<dbReference type="PANTHER" id="PTHR24393:SF15">
    <property type="entry name" value="IP01243P-RELATED"/>
    <property type="match status" value="1"/>
</dbReference>
<feature type="domain" description="C2H2-type" evidence="12">
    <location>
        <begin position="1261"/>
        <end position="1284"/>
    </location>
</feature>
<evidence type="ECO:0000256" key="8">
    <source>
        <dbReference type="ARBA" id="ARBA00023125"/>
    </source>
</evidence>
<dbReference type="GO" id="GO:0008270">
    <property type="term" value="F:zinc ion binding"/>
    <property type="evidence" value="ECO:0007669"/>
    <property type="project" value="UniProtKB-KW"/>
</dbReference>
<evidence type="ECO:0000256" key="2">
    <source>
        <dbReference type="ARBA" id="ARBA00006991"/>
    </source>
</evidence>
<dbReference type="STRING" id="195883.A0A482XA00"/>
<evidence type="ECO:0000256" key="9">
    <source>
        <dbReference type="ARBA" id="ARBA00023163"/>
    </source>
</evidence>
<keyword evidence="9" id="KW-0804">Transcription</keyword>
<dbReference type="GO" id="GO:0005634">
    <property type="term" value="C:nucleus"/>
    <property type="evidence" value="ECO:0007669"/>
    <property type="project" value="UniProtKB-SubCell"/>
</dbReference>
<organism evidence="13 14">
    <name type="scientific">Laodelphax striatellus</name>
    <name type="common">Small brown planthopper</name>
    <name type="synonym">Delphax striatella</name>
    <dbReference type="NCBI Taxonomy" id="195883"/>
    <lineage>
        <taxon>Eukaryota</taxon>
        <taxon>Metazoa</taxon>
        <taxon>Ecdysozoa</taxon>
        <taxon>Arthropoda</taxon>
        <taxon>Hexapoda</taxon>
        <taxon>Insecta</taxon>
        <taxon>Pterygota</taxon>
        <taxon>Neoptera</taxon>
        <taxon>Paraneoptera</taxon>
        <taxon>Hemiptera</taxon>
        <taxon>Auchenorrhyncha</taxon>
        <taxon>Fulgoroidea</taxon>
        <taxon>Delphacidae</taxon>
        <taxon>Criomorphinae</taxon>
        <taxon>Laodelphax</taxon>
    </lineage>
</organism>
<feature type="domain" description="C2H2-type" evidence="12">
    <location>
        <begin position="1318"/>
        <end position="1341"/>
    </location>
</feature>
<evidence type="ECO:0000256" key="4">
    <source>
        <dbReference type="ARBA" id="ARBA00022737"/>
    </source>
</evidence>
<keyword evidence="7" id="KW-0805">Transcription regulation</keyword>
<feature type="domain" description="C2H2-type" evidence="12">
    <location>
        <begin position="1204"/>
        <end position="1231"/>
    </location>
</feature>
<keyword evidence="8" id="KW-0238">DNA-binding</keyword>
<comment type="subcellular location">
    <subcellularLocation>
        <location evidence="1">Nucleus</location>
    </subcellularLocation>
</comment>
<keyword evidence="4" id="KW-0677">Repeat</keyword>
<dbReference type="GO" id="GO:0001228">
    <property type="term" value="F:DNA-binding transcription activator activity, RNA polymerase II-specific"/>
    <property type="evidence" value="ECO:0007669"/>
    <property type="project" value="TreeGrafter"/>
</dbReference>
<dbReference type="FunFam" id="3.30.160.60:FF:000100">
    <property type="entry name" value="Zinc finger 45-like"/>
    <property type="match status" value="1"/>
</dbReference>
<dbReference type="Proteomes" id="UP000291343">
    <property type="component" value="Unassembled WGS sequence"/>
</dbReference>
<evidence type="ECO:0000256" key="5">
    <source>
        <dbReference type="ARBA" id="ARBA00022771"/>
    </source>
</evidence>
<dbReference type="SMART" id="SM00355">
    <property type="entry name" value="ZnF_C2H2"/>
    <property type="match status" value="15"/>
</dbReference>
<evidence type="ECO:0000256" key="11">
    <source>
        <dbReference type="PROSITE-ProRule" id="PRU00042"/>
    </source>
</evidence>
<dbReference type="EMBL" id="QKKF02014912">
    <property type="protein sequence ID" value="RZF42499.1"/>
    <property type="molecule type" value="Genomic_DNA"/>
</dbReference>
<dbReference type="OrthoDB" id="6077919at2759"/>
<dbReference type="PROSITE" id="PS00028">
    <property type="entry name" value="ZINC_FINGER_C2H2_1"/>
    <property type="match status" value="13"/>
</dbReference>
<dbReference type="InParanoid" id="A0A482XA00"/>
<protein>
    <recommendedName>
        <fullName evidence="12">C2H2-type domain-containing protein</fullName>
    </recommendedName>
</protein>
<keyword evidence="10" id="KW-0539">Nucleus</keyword>
<dbReference type="PROSITE" id="PS50157">
    <property type="entry name" value="ZINC_FINGER_C2H2_2"/>
    <property type="match status" value="11"/>
</dbReference>
<dbReference type="SUPFAM" id="SSF57667">
    <property type="entry name" value="beta-beta-alpha zinc fingers"/>
    <property type="match status" value="7"/>
</dbReference>
<feature type="domain" description="C2H2-type" evidence="12">
    <location>
        <begin position="1024"/>
        <end position="1052"/>
    </location>
</feature>
<feature type="domain" description="C2H2-type" evidence="12">
    <location>
        <begin position="1111"/>
        <end position="1133"/>
    </location>
</feature>
<proteinExistence type="inferred from homology"/>
<feature type="domain" description="C2H2-type" evidence="12">
    <location>
        <begin position="1290"/>
        <end position="1317"/>
    </location>
</feature>
<feature type="domain" description="C2H2-type" evidence="12">
    <location>
        <begin position="1233"/>
        <end position="1260"/>
    </location>
</feature>
<evidence type="ECO:0000313" key="14">
    <source>
        <dbReference type="Proteomes" id="UP000291343"/>
    </source>
</evidence>
<feature type="domain" description="C2H2-type" evidence="12">
    <location>
        <begin position="1083"/>
        <end position="1110"/>
    </location>
</feature>
<dbReference type="Gene3D" id="3.30.160.60">
    <property type="entry name" value="Classic Zinc Finger"/>
    <property type="match status" value="7"/>
</dbReference>
<evidence type="ECO:0000256" key="3">
    <source>
        <dbReference type="ARBA" id="ARBA00022723"/>
    </source>
</evidence>
<sequence>MDSKGLDEEVAGDNGTSVGDFLHDYAIKFANSIIGLEEPQLQPFNDPSTFEESDRFRRAAVNDDETTVAASLHDYAKKYSIFDRDCVLEEGNFHTDKLKEIENETNCATVTTDGGVTQHNYAKKMTDDLESFLDTDTRKETKQGSNEVTNHASECASGHDYAKRIIDAQDNFLQPSTLRETGKESNESVTNNASGCVSVHDYAKKLVNENESRVENIFDFNMLREQENNTNEPSECVTNKDDSGASLHDYAKKIDVFENLLSNMLSTSIYNLDTTREMREYNQYTIRHCKPVTNNVNEMCVHNYAKKVTNELEGLKKNCNIGIDPNCLANTLNQDGRSLIHNYAKKVDENLGGFSENSLDNDRVENIGRESNNNTIELCKPMINDYRNREVASVHDYAKPIEKVIVGAKTNCDLNISEGTNEDFHNESTKLCKSKINEDTICGGVFVHDYAKKITHVTDDHILSKSISDKERLEGMIMNKESDEFSKSMASDGRVFGIESLHDYAKKITNMTEHEILQSEVEMLQGHSNVEDEFNVAFKSVDNRVDRESKELVNPVADDDGICSGVSVHDYAKKVTNGYVGHERMSKAIYDIEMLEGKSNEVNEESSKPYKLVENNLAICNESSLNDDERKIIVRIDFGSMSKPDRDKEMLEEETNYENNKSNEPCRSVENEIHNNYKELDKSVPNNDEHFVVEHGNSLHNVCDKEMLEVKSNEVAKVCNGLSKSVETEALEGFEELDESFSNNDVAFGEAPTHYAKQITDRTVVNEFMSRTLCDKEMMEVDSNGMVDVLNADNDLYKLLFNIDDVCGGSIQDCVKEITNVIHDGFPDNECDIEMLEESTTNEVCKESMEYFKSVENEVRKADELDKSVLNDEIVEEESDGLLKSKVLEIDNEEGDSGWQSIRTVACLFCDDMFETASALHQHVSKYHRALKERLKIQDSEIKCKQCNKMVNYSKMYDHMTTHLPAENKCQYCHLVFRSLKRLEKHVNSHIDTEHFCCYCGMQFRNIKNKLIHISRVHEEKENVLCEICGLQFQSQKQFKIHLKEIHHNTSEDFCSYCGKKFSNVANKLNHMKLHTTMDRREILCEICGRFFLDQRSLASHQRLHENQSDFVCVTCTRSFETQAELDEHASTHLKSFSCEVCSKRFHKKCLVRQHMLSHSDIKMYSCFCGASFNRLRSFKRHTNKHKSIPENQSDEAQTSANKFICGICKRDLKTETRLRWHEAQHAGEKKPFDCDVCGCRFARLAYYKVHMMKHTGERPYTCSVCQKGFRTQHTLQQHTAHVHMDIYSHKCDDCGQLFKQRNALTAHKIIHTGDKPYACYICGLRYTQNASLSRHLKKHADCNFTPLLAPFSDALLDIDSVLTAPFSLTTANEPALLTFE</sequence>
<dbReference type="InterPro" id="IPR036236">
    <property type="entry name" value="Znf_C2H2_sf"/>
</dbReference>
<evidence type="ECO:0000256" key="10">
    <source>
        <dbReference type="ARBA" id="ARBA00023242"/>
    </source>
</evidence>